<dbReference type="EMBL" id="JAUDFV010000154">
    <property type="protein sequence ID" value="KAL2716595.1"/>
    <property type="molecule type" value="Genomic_DNA"/>
</dbReference>
<dbReference type="InterPro" id="IPR040242">
    <property type="entry name" value="TPRG1-like"/>
</dbReference>
<comment type="similarity">
    <text evidence="1">Belongs to the TPRG1 family.</text>
</comment>
<dbReference type="InterPro" id="IPR022158">
    <property type="entry name" value="Inositol_phosphatase"/>
</dbReference>
<comment type="caution">
    <text evidence="4">The sequence shown here is derived from an EMBL/GenBank/DDBJ whole genome shotgun (WGS) entry which is preliminary data.</text>
</comment>
<evidence type="ECO:0000313" key="4">
    <source>
        <dbReference type="EMBL" id="KAL2716595.1"/>
    </source>
</evidence>
<evidence type="ECO:0000256" key="1">
    <source>
        <dbReference type="ARBA" id="ARBA00009163"/>
    </source>
</evidence>
<name>A0ABD2A7N7_VESSQ</name>
<gene>
    <name evidence="4" type="ORF">V1478_014271</name>
</gene>
<feature type="domain" description="HSac2" evidence="3">
    <location>
        <begin position="69"/>
        <end position="207"/>
    </location>
</feature>
<dbReference type="PROSITE" id="PS51791">
    <property type="entry name" value="HSAC2"/>
    <property type="match status" value="1"/>
</dbReference>
<dbReference type="PANTHER" id="PTHR31108:SF1">
    <property type="entry name" value="HSAC2 DOMAIN-CONTAINING PROTEIN"/>
    <property type="match status" value="1"/>
</dbReference>
<evidence type="ECO:0000256" key="2">
    <source>
        <dbReference type="SAM" id="MobiDB-lite"/>
    </source>
</evidence>
<dbReference type="PANTHER" id="PTHR31108">
    <property type="entry name" value="TUMOR PROTEIN P63-REGULATED GENE 1-LIKE PROTEIN"/>
    <property type="match status" value="1"/>
</dbReference>
<evidence type="ECO:0000259" key="3">
    <source>
        <dbReference type="PROSITE" id="PS51791"/>
    </source>
</evidence>
<proteinExistence type="inferred from homology"/>
<protein>
    <submittedName>
        <fullName evidence="4">Tumor protein p63-regulated protein 1-like protein isoform X1</fullName>
    </submittedName>
</protein>
<dbReference type="Proteomes" id="UP001607302">
    <property type="component" value="Unassembled WGS sequence"/>
</dbReference>
<reference evidence="4 5" key="1">
    <citation type="journal article" date="2024" name="Ann. Entomol. Soc. Am.">
        <title>Genomic analyses of the southern and eastern yellowjacket wasps (Hymenoptera: Vespidae) reveal evolutionary signatures of social life.</title>
        <authorList>
            <person name="Catto M.A."/>
            <person name="Caine P.B."/>
            <person name="Orr S.E."/>
            <person name="Hunt B.G."/>
            <person name="Goodisman M.A.D."/>
        </authorList>
    </citation>
    <scope>NUCLEOTIDE SEQUENCE [LARGE SCALE GENOMIC DNA]</scope>
    <source>
        <strain evidence="4">233</strain>
        <tissue evidence="4">Head and thorax</tissue>
    </source>
</reference>
<keyword evidence="5" id="KW-1185">Reference proteome</keyword>
<dbReference type="InterPro" id="IPR034753">
    <property type="entry name" value="hSac2"/>
</dbReference>
<sequence length="303" mass="34337">MDKVSLDDEPAVNFKTATLEIAKDPEGSEGSSATKLDTEDSSKAAEQVSFSKDISYVPFKNVDVHTFFTDRKEVVERAIKDCHEFLKKVSNDDIVGSWLLTEISLWDTEKERLVLLTTKYLYSMKYDFISLKILEYSQVPLTNLDTVIIGELIYPSSSIAPRLNGLAEVMSYVINCAVRQEWSSLTTCSNLTQFEPRKRHMLGIRLMWNKGNPLSLSKKWNPFAKNIPWLTYASHPLFWHRGSEMDKARFDVEAMHAAILSLLSEECNMVTGSIIVENYCGIGALVHNKNALGFFKVRGKVSF</sequence>
<dbReference type="Pfam" id="PF12456">
    <property type="entry name" value="hSac2"/>
    <property type="match status" value="1"/>
</dbReference>
<organism evidence="4 5">
    <name type="scientific">Vespula squamosa</name>
    <name type="common">Southern yellow jacket</name>
    <name type="synonym">Wasp</name>
    <dbReference type="NCBI Taxonomy" id="30214"/>
    <lineage>
        <taxon>Eukaryota</taxon>
        <taxon>Metazoa</taxon>
        <taxon>Ecdysozoa</taxon>
        <taxon>Arthropoda</taxon>
        <taxon>Hexapoda</taxon>
        <taxon>Insecta</taxon>
        <taxon>Pterygota</taxon>
        <taxon>Neoptera</taxon>
        <taxon>Endopterygota</taxon>
        <taxon>Hymenoptera</taxon>
        <taxon>Apocrita</taxon>
        <taxon>Aculeata</taxon>
        <taxon>Vespoidea</taxon>
        <taxon>Vespidae</taxon>
        <taxon>Vespinae</taxon>
        <taxon>Vespula</taxon>
    </lineage>
</organism>
<dbReference type="AlphaFoldDB" id="A0ABD2A7N7"/>
<accession>A0ABD2A7N7</accession>
<evidence type="ECO:0000313" key="5">
    <source>
        <dbReference type="Proteomes" id="UP001607302"/>
    </source>
</evidence>
<feature type="region of interest" description="Disordered" evidence="2">
    <location>
        <begin position="17"/>
        <end position="42"/>
    </location>
</feature>